<evidence type="ECO:0000313" key="2">
    <source>
        <dbReference type="Proteomes" id="UP000184314"/>
    </source>
</evidence>
<proteinExistence type="predicted"/>
<dbReference type="OrthoDB" id="1448720at2"/>
<dbReference type="AlphaFoldDB" id="A0A1M6ILU1"/>
<reference evidence="2" key="1">
    <citation type="submission" date="2016-11" db="EMBL/GenBank/DDBJ databases">
        <authorList>
            <person name="Varghese N."/>
            <person name="Submissions S."/>
        </authorList>
    </citation>
    <scope>NUCLEOTIDE SEQUENCE [LARGE SCALE GENOMIC DNA]</scope>
    <source>
        <strain evidence="2">DSM 16478</strain>
    </source>
</reference>
<accession>A0A1M6ILU1</accession>
<sequence>MIYIKFQDLSEEKQEDLLQVSREHVTHLYGESIKKYVEETGADYENLIDEEMIKNLYTYNFVFNI</sequence>
<keyword evidence="2" id="KW-1185">Reference proteome</keyword>
<gene>
    <name evidence="1" type="ORF">SAMN04488007_0064</name>
</gene>
<organism evidence="1 2">
    <name type="scientific">Maribacter aquivivus</name>
    <dbReference type="NCBI Taxonomy" id="228958"/>
    <lineage>
        <taxon>Bacteria</taxon>
        <taxon>Pseudomonadati</taxon>
        <taxon>Bacteroidota</taxon>
        <taxon>Flavobacteriia</taxon>
        <taxon>Flavobacteriales</taxon>
        <taxon>Flavobacteriaceae</taxon>
        <taxon>Maribacter</taxon>
    </lineage>
</organism>
<name>A0A1M6ILU1_9FLAO</name>
<protein>
    <submittedName>
        <fullName evidence="1">Uncharacterized protein</fullName>
    </submittedName>
</protein>
<dbReference type="EMBL" id="FQZX01000001">
    <property type="protein sequence ID" value="SHJ35384.1"/>
    <property type="molecule type" value="Genomic_DNA"/>
</dbReference>
<dbReference type="RefSeq" id="WP_073240386.1">
    <property type="nucleotide sequence ID" value="NZ_FQZX01000001.1"/>
</dbReference>
<dbReference type="Proteomes" id="UP000184314">
    <property type="component" value="Unassembled WGS sequence"/>
</dbReference>
<dbReference type="STRING" id="228958.SAMN04488007_0064"/>
<evidence type="ECO:0000313" key="1">
    <source>
        <dbReference type="EMBL" id="SHJ35384.1"/>
    </source>
</evidence>